<evidence type="ECO:0000313" key="2">
    <source>
        <dbReference type="EMBL" id="RRD48605.1"/>
    </source>
</evidence>
<feature type="region of interest" description="Disordered" evidence="1">
    <location>
        <begin position="39"/>
        <end position="63"/>
    </location>
</feature>
<reference evidence="2 3" key="1">
    <citation type="submission" date="2018-11" db="EMBL/GenBank/DDBJ databases">
        <title>Genomes From Bacteria Associated with the Canine Oral Cavity: a Test Case for Automated Genome-Based Taxonomic Assignment.</title>
        <authorList>
            <person name="Coil D.A."/>
            <person name="Jospin G."/>
            <person name="Darling A.E."/>
            <person name="Wallis C."/>
            <person name="Davis I.J."/>
            <person name="Harris S."/>
            <person name="Eisen J.A."/>
            <person name="Holcombe L.J."/>
            <person name="O'Flynn C."/>
        </authorList>
    </citation>
    <scope>NUCLEOTIDE SEQUENCE [LARGE SCALE GENOMIC DNA]</scope>
    <source>
        <strain evidence="2 3">OH2822_COT-296</strain>
    </source>
</reference>
<accession>A0A3P1WQP4</accession>
<proteinExistence type="predicted"/>
<feature type="compositionally biased region" description="Basic and acidic residues" evidence="1">
    <location>
        <begin position="51"/>
        <end position="63"/>
    </location>
</feature>
<evidence type="ECO:0000256" key="1">
    <source>
        <dbReference type="SAM" id="MobiDB-lite"/>
    </source>
</evidence>
<dbReference type="RefSeq" id="WP_125228740.1">
    <property type="nucleotide sequence ID" value="NZ_RQYT01000035.1"/>
</dbReference>
<organism evidence="2 3">
    <name type="scientific">Arachnia propionica</name>
    <dbReference type="NCBI Taxonomy" id="1750"/>
    <lineage>
        <taxon>Bacteria</taxon>
        <taxon>Bacillati</taxon>
        <taxon>Actinomycetota</taxon>
        <taxon>Actinomycetes</taxon>
        <taxon>Propionibacteriales</taxon>
        <taxon>Propionibacteriaceae</taxon>
        <taxon>Arachnia</taxon>
    </lineage>
</organism>
<comment type="caution">
    <text evidence="2">The sequence shown here is derived from an EMBL/GenBank/DDBJ whole genome shotgun (WGS) entry which is preliminary data.</text>
</comment>
<evidence type="ECO:0000313" key="3">
    <source>
        <dbReference type="Proteomes" id="UP000280935"/>
    </source>
</evidence>
<sequence length="63" mass="7196">MTLAQNSCRSRCDWRPTSRELEGEPVFECSGCTSEWVPSEPWTPMNADGTIRPEVEAARQRRP</sequence>
<dbReference type="OrthoDB" id="4774239at2"/>
<dbReference type="Proteomes" id="UP000280935">
    <property type="component" value="Unassembled WGS sequence"/>
</dbReference>
<protein>
    <submittedName>
        <fullName evidence="2">Uncharacterized protein</fullName>
    </submittedName>
</protein>
<dbReference type="EMBL" id="RQYT01000035">
    <property type="protein sequence ID" value="RRD48605.1"/>
    <property type="molecule type" value="Genomic_DNA"/>
</dbReference>
<dbReference type="AlphaFoldDB" id="A0A3P1WQP4"/>
<name>A0A3P1WQP4_9ACTN</name>
<gene>
    <name evidence="2" type="ORF">EII35_12135</name>
</gene>